<dbReference type="PANTHER" id="PTHR30474">
    <property type="entry name" value="CELL CYCLE PROTEIN"/>
    <property type="match status" value="1"/>
</dbReference>
<dbReference type="GO" id="GO:0032153">
    <property type="term" value="C:cell division site"/>
    <property type="evidence" value="ECO:0007669"/>
    <property type="project" value="TreeGrafter"/>
</dbReference>
<evidence type="ECO:0000256" key="1">
    <source>
        <dbReference type="ARBA" id="ARBA00004141"/>
    </source>
</evidence>
<feature type="transmembrane region" description="Helical" evidence="6">
    <location>
        <begin position="367"/>
        <end position="386"/>
    </location>
</feature>
<dbReference type="EMBL" id="VUMM01000002">
    <property type="protein sequence ID" value="MSS00925.1"/>
    <property type="molecule type" value="Genomic_DNA"/>
</dbReference>
<dbReference type="InterPro" id="IPR018365">
    <property type="entry name" value="Cell_cycle_FtsW-rel_CS"/>
</dbReference>
<evidence type="ECO:0000256" key="4">
    <source>
        <dbReference type="ARBA" id="ARBA00022989"/>
    </source>
</evidence>
<evidence type="ECO:0000256" key="6">
    <source>
        <dbReference type="SAM" id="Phobius"/>
    </source>
</evidence>
<gene>
    <name evidence="7" type="ORF">FYJ50_02120</name>
</gene>
<evidence type="ECO:0000256" key="2">
    <source>
        <dbReference type="ARBA" id="ARBA00022692"/>
    </source>
</evidence>
<keyword evidence="8" id="KW-1185">Reference proteome</keyword>
<sequence length="412" mass="46416">MKQTILFKNKIYKIDIGFIIILVIMGLTSLFAIYNASNLIKTGTGTSYMIRQAMWYIIGFFAMMFFCSFSNDFIYKYIKKAYYFLLVTLVYLLFSRILYLTIHHTLPLAPVINGAISWFTIPFASFQPSEFIKIVLIVMIAQIIAKHQDTYPDANFKTDLQLLIEIAKVLIPPLILIVLQPDTGLCIIICFNIFIMLVCSGIRRGYIIGIFTLLGIVIISFLFLYYKEPDLLASLISSYRVQRIDAWLDPESNILGSSNQLYTSLLSLGSAGLFGFGSQANIISIPEAQTDFIFAAFGQCFGFLGTIYIVLLCLILDLYLCKIAYNIVQKRDRFVVLGVIGMLLYQQLQNIGMIVGLLPITGITLPLISYGGSSILSYFIAFSFVMNSSPVSKKTFTIGRKKQKKNTTLSYS</sequence>
<dbReference type="GO" id="GO:0051301">
    <property type="term" value="P:cell division"/>
    <property type="evidence" value="ECO:0007669"/>
    <property type="project" value="InterPro"/>
</dbReference>
<evidence type="ECO:0000256" key="5">
    <source>
        <dbReference type="ARBA" id="ARBA00023136"/>
    </source>
</evidence>
<feature type="transmembrane region" description="Helical" evidence="6">
    <location>
        <begin position="169"/>
        <end position="194"/>
    </location>
</feature>
<dbReference type="PROSITE" id="PS00428">
    <property type="entry name" value="FTSW_RODA_SPOVE"/>
    <property type="match status" value="1"/>
</dbReference>
<organism evidence="7 8">
    <name type="scientific">Floccifex porci</name>
    <dbReference type="NCBI Taxonomy" id="2606629"/>
    <lineage>
        <taxon>Bacteria</taxon>
        <taxon>Bacillati</taxon>
        <taxon>Bacillota</taxon>
        <taxon>Erysipelotrichia</taxon>
        <taxon>Erysipelotrichales</taxon>
        <taxon>Erysipelotrichaceae</taxon>
        <taxon>Floccifex</taxon>
    </lineage>
</organism>
<evidence type="ECO:0000313" key="8">
    <source>
        <dbReference type="Proteomes" id="UP000470082"/>
    </source>
</evidence>
<proteinExistence type="predicted"/>
<protein>
    <submittedName>
        <fullName evidence="7">FtsW/RodA/SpoVE family cell cycle protein</fullName>
    </submittedName>
</protein>
<name>A0A7X2N1V1_9FIRM</name>
<feature type="transmembrane region" description="Helical" evidence="6">
    <location>
        <begin position="292"/>
        <end position="321"/>
    </location>
</feature>
<feature type="transmembrane region" description="Helical" evidence="6">
    <location>
        <begin position="54"/>
        <end position="74"/>
    </location>
</feature>
<dbReference type="AlphaFoldDB" id="A0A7X2N1V1"/>
<accession>A0A7X2N1V1</accession>
<reference evidence="7 8" key="1">
    <citation type="submission" date="2019-08" db="EMBL/GenBank/DDBJ databases">
        <title>In-depth cultivation of the pig gut microbiome towards novel bacterial diversity and tailored functional studies.</title>
        <authorList>
            <person name="Wylensek D."/>
            <person name="Hitch T.C.A."/>
            <person name="Clavel T."/>
        </authorList>
    </citation>
    <scope>NUCLEOTIDE SEQUENCE [LARGE SCALE GENOMIC DNA]</scope>
    <source>
        <strain evidence="7 8">LKV-178-WT-2G</strain>
    </source>
</reference>
<dbReference type="GO" id="GO:0005886">
    <property type="term" value="C:plasma membrane"/>
    <property type="evidence" value="ECO:0007669"/>
    <property type="project" value="TreeGrafter"/>
</dbReference>
<evidence type="ECO:0000313" key="7">
    <source>
        <dbReference type="EMBL" id="MSS00925.1"/>
    </source>
</evidence>
<feature type="transmembrane region" description="Helical" evidence="6">
    <location>
        <begin position="81"/>
        <end position="99"/>
    </location>
</feature>
<keyword evidence="5 6" id="KW-0472">Membrane</keyword>
<dbReference type="InterPro" id="IPR001182">
    <property type="entry name" value="FtsW/RodA"/>
</dbReference>
<feature type="transmembrane region" description="Helical" evidence="6">
    <location>
        <begin position="12"/>
        <end position="34"/>
    </location>
</feature>
<dbReference type="RefSeq" id="WP_154459393.1">
    <property type="nucleotide sequence ID" value="NZ_VUMM01000002.1"/>
</dbReference>
<feature type="transmembrane region" description="Helical" evidence="6">
    <location>
        <begin position="333"/>
        <end position="361"/>
    </location>
</feature>
<dbReference type="PANTHER" id="PTHR30474:SF1">
    <property type="entry name" value="PEPTIDOGLYCAN GLYCOSYLTRANSFERASE MRDB"/>
    <property type="match status" value="1"/>
</dbReference>
<comment type="subcellular location">
    <subcellularLocation>
        <location evidence="1">Membrane</location>
        <topology evidence="1">Multi-pass membrane protein</topology>
    </subcellularLocation>
</comment>
<dbReference type="Pfam" id="PF01098">
    <property type="entry name" value="FTSW_RODA_SPOVE"/>
    <property type="match status" value="1"/>
</dbReference>
<feature type="transmembrane region" description="Helical" evidence="6">
    <location>
        <begin position="206"/>
        <end position="226"/>
    </location>
</feature>
<dbReference type="GO" id="GO:0015648">
    <property type="term" value="F:lipid-linked peptidoglycan transporter activity"/>
    <property type="evidence" value="ECO:0007669"/>
    <property type="project" value="TreeGrafter"/>
</dbReference>
<dbReference type="GO" id="GO:0008360">
    <property type="term" value="P:regulation of cell shape"/>
    <property type="evidence" value="ECO:0007669"/>
    <property type="project" value="UniProtKB-KW"/>
</dbReference>
<comment type="caution">
    <text evidence="7">The sequence shown here is derived from an EMBL/GenBank/DDBJ whole genome shotgun (WGS) entry which is preliminary data.</text>
</comment>
<evidence type="ECO:0000256" key="3">
    <source>
        <dbReference type="ARBA" id="ARBA00022960"/>
    </source>
</evidence>
<dbReference type="Proteomes" id="UP000470082">
    <property type="component" value="Unassembled WGS sequence"/>
</dbReference>
<keyword evidence="2 6" id="KW-0812">Transmembrane</keyword>
<keyword evidence="4 6" id="KW-1133">Transmembrane helix</keyword>
<keyword evidence="3" id="KW-0133">Cell shape</keyword>